<reference evidence="1" key="1">
    <citation type="submission" date="2020-02" db="EMBL/GenBank/DDBJ databases">
        <authorList>
            <person name="Meier V. D."/>
        </authorList>
    </citation>
    <scope>NUCLEOTIDE SEQUENCE</scope>
    <source>
        <strain evidence="1">AVDCRST_MAG56</strain>
    </source>
</reference>
<evidence type="ECO:0008006" key="2">
    <source>
        <dbReference type="Google" id="ProtNLM"/>
    </source>
</evidence>
<name>A0A6J4HQA2_9SPHI</name>
<gene>
    <name evidence="1" type="ORF">AVDCRST_MAG56-901</name>
</gene>
<dbReference type="AlphaFoldDB" id="A0A6J4HQA2"/>
<protein>
    <recommendedName>
        <fullName evidence="2">DUF1499 domain-containing protein</fullName>
    </recommendedName>
</protein>
<proteinExistence type="predicted"/>
<dbReference type="EMBL" id="CADCTQ010000081">
    <property type="protein sequence ID" value="CAA9229890.1"/>
    <property type="molecule type" value="Genomic_DNA"/>
</dbReference>
<organism evidence="1">
    <name type="scientific">uncultured Cytophagales bacterium</name>
    <dbReference type="NCBI Taxonomy" id="158755"/>
    <lineage>
        <taxon>Bacteria</taxon>
        <taxon>Pseudomonadati</taxon>
        <taxon>Bacteroidota</taxon>
        <taxon>Sphingobacteriia</taxon>
        <taxon>Sphingobacteriales</taxon>
        <taxon>environmental samples</taxon>
    </lineage>
</organism>
<dbReference type="Pfam" id="PF07386">
    <property type="entry name" value="DUF1499"/>
    <property type="match status" value="1"/>
</dbReference>
<evidence type="ECO:0000313" key="1">
    <source>
        <dbReference type="EMBL" id="CAA9229890.1"/>
    </source>
</evidence>
<sequence>MFLWFLLALVPATAAVLAIRHPGNVAQTRPDHPEPELRTRRYPRRGDAAAFRQRIESLIPSLSTYGKAWRLAGTVPAPGGGFAVKAEVPVLFFTDDLQVQVRPDPVNGYWLVDVVSRSRKGKSDLGENRRHVVQLLASLDHASEGSEP</sequence>
<dbReference type="InterPro" id="IPR010865">
    <property type="entry name" value="DUF1499"/>
</dbReference>
<accession>A0A6J4HQA2</accession>